<dbReference type="InterPro" id="IPR018483">
    <property type="entry name" value="Carb_kinase_FGGY_CS"/>
</dbReference>
<comment type="caution">
    <text evidence="2">The sequence shown here is derived from an EMBL/GenBank/DDBJ whole genome shotgun (WGS) entry which is preliminary data.</text>
</comment>
<feature type="region of interest" description="Disordered" evidence="1">
    <location>
        <begin position="1"/>
        <end position="22"/>
    </location>
</feature>
<dbReference type="Proteomes" id="UP001530377">
    <property type="component" value="Unassembled WGS sequence"/>
</dbReference>
<dbReference type="Gene3D" id="3.30.420.40">
    <property type="match status" value="1"/>
</dbReference>
<dbReference type="AlphaFoldDB" id="A0ABD3RCN3"/>
<dbReference type="PROSITE" id="PS00933">
    <property type="entry name" value="FGGY_KINASES_1"/>
    <property type="match status" value="1"/>
</dbReference>
<name>A0ABD3RCN3_9STRA</name>
<evidence type="ECO:0000256" key="1">
    <source>
        <dbReference type="SAM" id="MobiDB-lite"/>
    </source>
</evidence>
<keyword evidence="3" id="KW-1185">Reference proteome</keyword>
<feature type="compositionally biased region" description="Low complexity" evidence="1">
    <location>
        <begin position="1"/>
        <end position="21"/>
    </location>
</feature>
<reference evidence="2 3" key="1">
    <citation type="submission" date="2024-10" db="EMBL/GenBank/DDBJ databases">
        <title>Updated reference genomes for cyclostephanoid diatoms.</title>
        <authorList>
            <person name="Roberts W.R."/>
            <person name="Alverson A.J."/>
        </authorList>
    </citation>
    <scope>NUCLEOTIDE SEQUENCE [LARGE SCALE GENOMIC DNA]</scope>
    <source>
        <strain evidence="2 3">AJA228-03</strain>
    </source>
</reference>
<dbReference type="SUPFAM" id="SSF53067">
    <property type="entry name" value="Actin-like ATPase domain"/>
    <property type="match status" value="1"/>
</dbReference>
<organism evidence="2 3">
    <name type="scientific">Cyclostephanos tholiformis</name>
    <dbReference type="NCBI Taxonomy" id="382380"/>
    <lineage>
        <taxon>Eukaryota</taxon>
        <taxon>Sar</taxon>
        <taxon>Stramenopiles</taxon>
        <taxon>Ochrophyta</taxon>
        <taxon>Bacillariophyta</taxon>
        <taxon>Coscinodiscophyceae</taxon>
        <taxon>Thalassiosirophycidae</taxon>
        <taxon>Stephanodiscales</taxon>
        <taxon>Stephanodiscaceae</taxon>
        <taxon>Cyclostephanos</taxon>
    </lineage>
</organism>
<dbReference type="InterPro" id="IPR043129">
    <property type="entry name" value="ATPase_NBD"/>
</dbReference>
<proteinExistence type="predicted"/>
<protein>
    <recommendedName>
        <fullName evidence="4">Glycerol kinase</fullName>
    </recommendedName>
</protein>
<evidence type="ECO:0008006" key="4">
    <source>
        <dbReference type="Google" id="ProtNLM"/>
    </source>
</evidence>
<accession>A0ABD3RCN3</accession>
<evidence type="ECO:0000313" key="3">
    <source>
        <dbReference type="Proteomes" id="UP001530377"/>
    </source>
</evidence>
<evidence type="ECO:0000313" key="2">
    <source>
        <dbReference type="EMBL" id="KAL3810777.1"/>
    </source>
</evidence>
<gene>
    <name evidence="2" type="ORF">ACHAXA_011789</name>
</gene>
<dbReference type="EMBL" id="JALLPB020000303">
    <property type="protein sequence ID" value="KAL3810777.1"/>
    <property type="molecule type" value="Genomic_DNA"/>
</dbReference>
<sequence>MSLISPTSASLSGSCSSSTGSMNCKCPSSYFSGTKVRWLIDNVPQLRSDLNSKTERQHIHFGTIDTWLLYMLSGYTRSVLEMEGNERLAHEGGVYKTDRVGGFS</sequence>